<evidence type="ECO:0000256" key="4">
    <source>
        <dbReference type="ARBA" id="ARBA00022840"/>
    </source>
</evidence>
<dbReference type="InterPro" id="IPR027417">
    <property type="entry name" value="P-loop_NTPase"/>
</dbReference>
<dbReference type="InterPro" id="IPR050153">
    <property type="entry name" value="Metal_Ion_Import_ABC"/>
</dbReference>
<evidence type="ECO:0000256" key="3">
    <source>
        <dbReference type="ARBA" id="ARBA00022741"/>
    </source>
</evidence>
<dbReference type="SMART" id="SM00382">
    <property type="entry name" value="AAA"/>
    <property type="match status" value="1"/>
</dbReference>
<dbReference type="PANTHER" id="PTHR42734">
    <property type="entry name" value="METAL TRANSPORT SYSTEM ATP-BINDING PROTEIN TM_0124-RELATED"/>
    <property type="match status" value="1"/>
</dbReference>
<evidence type="ECO:0000256" key="1">
    <source>
        <dbReference type="ARBA" id="ARBA00005417"/>
    </source>
</evidence>
<dbReference type="SUPFAM" id="SSF52540">
    <property type="entry name" value="P-loop containing nucleoside triphosphate hydrolases"/>
    <property type="match status" value="1"/>
</dbReference>
<dbReference type="InterPro" id="IPR003593">
    <property type="entry name" value="AAA+_ATPase"/>
</dbReference>
<dbReference type="GO" id="GO:0016887">
    <property type="term" value="F:ATP hydrolysis activity"/>
    <property type="evidence" value="ECO:0007669"/>
    <property type="project" value="InterPro"/>
</dbReference>
<organism evidence="6 7">
    <name type="scientific">Leucobacter edaphi</name>
    <dbReference type="NCBI Taxonomy" id="2796472"/>
    <lineage>
        <taxon>Bacteria</taxon>
        <taxon>Bacillati</taxon>
        <taxon>Actinomycetota</taxon>
        <taxon>Actinomycetes</taxon>
        <taxon>Micrococcales</taxon>
        <taxon>Microbacteriaceae</taxon>
        <taxon>Leucobacter</taxon>
    </lineage>
</organism>
<dbReference type="PANTHER" id="PTHR42734:SF5">
    <property type="entry name" value="IRON TRANSPORT SYSTEM ATP-BINDING PROTEIN HI_0361-RELATED"/>
    <property type="match status" value="1"/>
</dbReference>
<gene>
    <name evidence="6" type="ORF">JD292_00865</name>
</gene>
<dbReference type="Proteomes" id="UP000618733">
    <property type="component" value="Unassembled WGS sequence"/>
</dbReference>
<evidence type="ECO:0000259" key="5">
    <source>
        <dbReference type="PROSITE" id="PS50893"/>
    </source>
</evidence>
<evidence type="ECO:0000256" key="2">
    <source>
        <dbReference type="ARBA" id="ARBA00022448"/>
    </source>
</evidence>
<comment type="caution">
    <text evidence="6">The sequence shown here is derived from an EMBL/GenBank/DDBJ whole genome shotgun (WGS) entry which is preliminary data.</text>
</comment>
<keyword evidence="3" id="KW-0547">Nucleotide-binding</keyword>
<sequence length="250" mass="26412">MNGPAIEAHGVTVRYGEVVALDCATLTVERGRVCGLVGTNGAGKSTLFKAIMGSVKLSGGTVRIDGMDPVRARRAGEVSYVPQSEDVDWAFPLTVREVIMTGRYGRMGVTRRAAAADHAAVDLAIDRTELGELQGRQIGELSGGQRKRVFVARGLAQEAAILLLDEPFAGVDKRSEATISRVLREHASGGGTVLVSTHDLAALVALADEAALMARRILVHGTPEEVLRPEHLTRAFGLDPLARTAEGVAA</sequence>
<reference evidence="6" key="1">
    <citation type="submission" date="2020-12" db="EMBL/GenBank/DDBJ databases">
        <title>Leucobacter sp. CAS2, isolated from Chromium sludge.</title>
        <authorList>
            <person name="Xu Z."/>
        </authorList>
    </citation>
    <scope>NUCLEOTIDE SEQUENCE</scope>
    <source>
        <strain evidence="6">CSA2</strain>
    </source>
</reference>
<evidence type="ECO:0000313" key="6">
    <source>
        <dbReference type="EMBL" id="MBK0420630.1"/>
    </source>
</evidence>
<accession>A0A934Q9F3</accession>
<dbReference type="AlphaFoldDB" id="A0A934Q9F3"/>
<keyword evidence="4 6" id="KW-0067">ATP-binding</keyword>
<dbReference type="RefSeq" id="WP_200130842.1">
    <property type="nucleotide sequence ID" value="NZ_JAEHOI010000001.1"/>
</dbReference>
<dbReference type="Pfam" id="PF00005">
    <property type="entry name" value="ABC_tran"/>
    <property type="match status" value="1"/>
</dbReference>
<comment type="similarity">
    <text evidence="1">Belongs to the ABC transporter superfamily.</text>
</comment>
<dbReference type="PROSITE" id="PS50893">
    <property type="entry name" value="ABC_TRANSPORTER_2"/>
    <property type="match status" value="1"/>
</dbReference>
<feature type="domain" description="ABC transporter" evidence="5">
    <location>
        <begin position="6"/>
        <end position="239"/>
    </location>
</feature>
<dbReference type="EMBL" id="JAEHOI010000001">
    <property type="protein sequence ID" value="MBK0420630.1"/>
    <property type="molecule type" value="Genomic_DNA"/>
</dbReference>
<dbReference type="Gene3D" id="3.40.50.300">
    <property type="entry name" value="P-loop containing nucleotide triphosphate hydrolases"/>
    <property type="match status" value="1"/>
</dbReference>
<dbReference type="InterPro" id="IPR017871">
    <property type="entry name" value="ABC_transporter-like_CS"/>
</dbReference>
<dbReference type="GO" id="GO:0005524">
    <property type="term" value="F:ATP binding"/>
    <property type="evidence" value="ECO:0007669"/>
    <property type="project" value="UniProtKB-KW"/>
</dbReference>
<name>A0A934Q9F3_9MICO</name>
<proteinExistence type="inferred from homology"/>
<dbReference type="CDD" id="cd03235">
    <property type="entry name" value="ABC_Metallic_Cations"/>
    <property type="match status" value="1"/>
</dbReference>
<keyword evidence="2" id="KW-0813">Transport</keyword>
<dbReference type="InterPro" id="IPR003439">
    <property type="entry name" value="ABC_transporter-like_ATP-bd"/>
</dbReference>
<protein>
    <submittedName>
        <fullName evidence="6">Metal ABC transporter ATP-binding protein</fullName>
    </submittedName>
</protein>
<evidence type="ECO:0000313" key="7">
    <source>
        <dbReference type="Proteomes" id="UP000618733"/>
    </source>
</evidence>
<keyword evidence="7" id="KW-1185">Reference proteome</keyword>
<dbReference type="PROSITE" id="PS00211">
    <property type="entry name" value="ABC_TRANSPORTER_1"/>
    <property type="match status" value="1"/>
</dbReference>